<dbReference type="PANTHER" id="PTHR42810">
    <property type="entry name" value="PURINE PERMEASE C1399.01C-RELATED"/>
    <property type="match status" value="1"/>
</dbReference>
<dbReference type="PANTHER" id="PTHR42810:SF4">
    <property type="entry name" value="URIC ACID TRANSPORTER UACT"/>
    <property type="match status" value="1"/>
</dbReference>
<evidence type="ECO:0000256" key="10">
    <source>
        <dbReference type="SAM" id="Phobius"/>
    </source>
</evidence>
<gene>
    <name evidence="12" type="primary">uraD</name>
    <name evidence="12" type="ORF">FDO65_15260</name>
</gene>
<dbReference type="GO" id="GO:0051997">
    <property type="term" value="F:2-oxo-4-hydroxy-4-carboxy-5-ureidoimidazoline decarboxylase activity"/>
    <property type="evidence" value="ECO:0007669"/>
    <property type="project" value="UniProtKB-EC"/>
</dbReference>
<evidence type="ECO:0000256" key="3">
    <source>
        <dbReference type="ARBA" id="ARBA00022448"/>
    </source>
</evidence>
<comment type="subcellular location">
    <subcellularLocation>
        <location evidence="1">Cell membrane</location>
        <topology evidence="1">Multi-pass membrane protein</topology>
    </subcellularLocation>
</comment>
<keyword evidence="6 10" id="KW-0812">Transmembrane</keyword>
<feature type="transmembrane region" description="Helical" evidence="10">
    <location>
        <begin position="333"/>
        <end position="356"/>
    </location>
</feature>
<evidence type="ECO:0000256" key="1">
    <source>
        <dbReference type="ARBA" id="ARBA00004651"/>
    </source>
</evidence>
<feature type="transmembrane region" description="Helical" evidence="10">
    <location>
        <begin position="393"/>
        <end position="410"/>
    </location>
</feature>
<dbReference type="SUPFAM" id="SSF158694">
    <property type="entry name" value="UraD-Like"/>
    <property type="match status" value="2"/>
</dbReference>
<keyword evidence="7 10" id="KW-1133">Transmembrane helix</keyword>
<dbReference type="NCBIfam" id="TIGR03180">
    <property type="entry name" value="UraD_2"/>
    <property type="match status" value="1"/>
</dbReference>
<feature type="transmembrane region" description="Helical" evidence="10">
    <location>
        <begin position="62"/>
        <end position="79"/>
    </location>
</feature>
<feature type="transmembrane region" description="Helical" evidence="10">
    <location>
        <begin position="186"/>
        <end position="203"/>
    </location>
</feature>
<protein>
    <submittedName>
        <fullName evidence="12">2-oxo-4-hydroxy-4-carboxy-5-ureidoimidazoline decarboxylase</fullName>
        <ecNumber evidence="12">4.1.1.97</ecNumber>
    </submittedName>
</protein>
<dbReference type="NCBIfam" id="NF010372">
    <property type="entry name" value="PRK13798.1"/>
    <property type="match status" value="1"/>
</dbReference>
<dbReference type="InterPro" id="IPR017588">
    <property type="entry name" value="UacT-like"/>
</dbReference>
<evidence type="ECO:0000256" key="2">
    <source>
        <dbReference type="ARBA" id="ARBA00008821"/>
    </source>
</evidence>
<dbReference type="GO" id="GO:0000255">
    <property type="term" value="P:allantoin metabolic process"/>
    <property type="evidence" value="ECO:0007669"/>
    <property type="project" value="InterPro"/>
</dbReference>
<dbReference type="GO" id="GO:0019628">
    <property type="term" value="P:urate catabolic process"/>
    <property type="evidence" value="ECO:0007669"/>
    <property type="project" value="UniProtKB-UniPathway"/>
</dbReference>
<keyword evidence="12" id="KW-0456">Lyase</keyword>
<dbReference type="InterPro" id="IPR036778">
    <property type="entry name" value="OHCU_decarboxylase_sf"/>
</dbReference>
<evidence type="ECO:0000256" key="4">
    <source>
        <dbReference type="ARBA" id="ARBA00022475"/>
    </source>
</evidence>
<comment type="similarity">
    <text evidence="2">Belongs to the nucleobase:cation symporter-2 (NCS2) (TC 2.A.40) family.</text>
</comment>
<feature type="transmembrane region" description="Helical" evidence="10">
    <location>
        <begin position="422"/>
        <end position="442"/>
    </location>
</feature>
<evidence type="ECO:0000256" key="5">
    <source>
        <dbReference type="ARBA" id="ARBA00022631"/>
    </source>
</evidence>
<evidence type="ECO:0000256" key="9">
    <source>
        <dbReference type="SAM" id="MobiDB-lite"/>
    </source>
</evidence>
<feature type="transmembrane region" description="Helical" evidence="10">
    <location>
        <begin position="91"/>
        <end position="112"/>
    </location>
</feature>
<dbReference type="InterPro" id="IPR018020">
    <property type="entry name" value="OHCU_decarboxylase"/>
</dbReference>
<dbReference type="Pfam" id="PF00860">
    <property type="entry name" value="Xan_ur_permease"/>
    <property type="match status" value="1"/>
</dbReference>
<dbReference type="GO" id="GO:0042907">
    <property type="term" value="F:xanthine transmembrane transporter activity"/>
    <property type="evidence" value="ECO:0007669"/>
    <property type="project" value="TreeGrafter"/>
</dbReference>
<organism evidence="12 13">
    <name type="scientific">Nakamurella flava</name>
    <dbReference type="NCBI Taxonomy" id="2576308"/>
    <lineage>
        <taxon>Bacteria</taxon>
        <taxon>Bacillati</taxon>
        <taxon>Actinomycetota</taxon>
        <taxon>Actinomycetes</taxon>
        <taxon>Nakamurellales</taxon>
        <taxon>Nakamurellaceae</taxon>
        <taxon>Nakamurella</taxon>
    </lineage>
</organism>
<evidence type="ECO:0000256" key="8">
    <source>
        <dbReference type="ARBA" id="ARBA00023136"/>
    </source>
</evidence>
<dbReference type="InterPro" id="IPR017580">
    <property type="entry name" value="OHCU_decarboxylase-1"/>
</dbReference>
<dbReference type="Proteomes" id="UP000306985">
    <property type="component" value="Unassembled WGS sequence"/>
</dbReference>
<feature type="transmembrane region" description="Helical" evidence="10">
    <location>
        <begin position="118"/>
        <end position="139"/>
    </location>
</feature>
<dbReference type="NCBIfam" id="TIGR00801">
    <property type="entry name" value="ncs2"/>
    <property type="match status" value="1"/>
</dbReference>
<dbReference type="InterPro" id="IPR017595">
    <property type="entry name" value="OHCU_decarboxylase-2"/>
</dbReference>
<dbReference type="Pfam" id="PF09349">
    <property type="entry name" value="OHCU_decarbox"/>
    <property type="match status" value="2"/>
</dbReference>
<dbReference type="EMBL" id="SZZH01000003">
    <property type="protein sequence ID" value="TKV58856.1"/>
    <property type="molecule type" value="Genomic_DNA"/>
</dbReference>
<dbReference type="NCBIfam" id="NF037981">
    <property type="entry name" value="NCS2_1"/>
    <property type="match status" value="1"/>
</dbReference>
<evidence type="ECO:0000256" key="7">
    <source>
        <dbReference type="ARBA" id="ARBA00022989"/>
    </source>
</evidence>
<keyword evidence="3" id="KW-0813">Transport</keyword>
<proteinExistence type="inferred from homology"/>
<evidence type="ECO:0000313" key="13">
    <source>
        <dbReference type="Proteomes" id="UP000306985"/>
    </source>
</evidence>
<dbReference type="InterPro" id="IPR006043">
    <property type="entry name" value="NCS2"/>
</dbReference>
<evidence type="ECO:0000313" key="12">
    <source>
        <dbReference type="EMBL" id="TKV58856.1"/>
    </source>
</evidence>
<dbReference type="NCBIfam" id="TIGR03173">
    <property type="entry name" value="pbuX"/>
    <property type="match status" value="1"/>
</dbReference>
<feature type="transmembrane region" description="Helical" evidence="10">
    <location>
        <begin position="246"/>
        <end position="267"/>
    </location>
</feature>
<feature type="domain" description="Oxo-4-hydroxy-4-carboxy-5-ureidoimidazoline decarboxylase" evidence="11">
    <location>
        <begin position="670"/>
        <end position="822"/>
    </location>
</feature>
<reference evidence="12 13" key="1">
    <citation type="submission" date="2019-05" db="EMBL/GenBank/DDBJ databases">
        <title>Nakamurella sp. N5BH11, whole genome shotgun sequence.</title>
        <authorList>
            <person name="Tuo L."/>
        </authorList>
    </citation>
    <scope>NUCLEOTIDE SEQUENCE [LARGE SCALE GENOMIC DNA]</scope>
    <source>
        <strain evidence="12 13">N5BH11</strain>
    </source>
</reference>
<feature type="domain" description="Oxo-4-hydroxy-4-carboxy-5-ureidoimidazoline decarboxylase" evidence="11">
    <location>
        <begin position="468"/>
        <end position="622"/>
    </location>
</feature>
<dbReference type="Gene3D" id="1.10.3330.10">
    <property type="entry name" value="Oxo-4-hydroxy-4-carboxy-5-ureidoimidazoline decarboxylase"/>
    <property type="match status" value="2"/>
</dbReference>
<dbReference type="NCBIfam" id="TIGR03164">
    <property type="entry name" value="UHCUDC"/>
    <property type="match status" value="1"/>
</dbReference>
<evidence type="ECO:0000259" key="11">
    <source>
        <dbReference type="Pfam" id="PF09349"/>
    </source>
</evidence>
<evidence type="ECO:0000256" key="6">
    <source>
        <dbReference type="ARBA" id="ARBA00022692"/>
    </source>
</evidence>
<keyword evidence="8 10" id="KW-0472">Membrane</keyword>
<dbReference type="PROSITE" id="PS01116">
    <property type="entry name" value="XANTH_URACIL_PERMASE"/>
    <property type="match status" value="1"/>
</dbReference>
<dbReference type="OrthoDB" id="9805749at2"/>
<comment type="caution">
    <text evidence="12">The sequence shown here is derived from an EMBL/GenBank/DDBJ whole genome shotgun (WGS) entry which is preliminary data.</text>
</comment>
<accession>A0A4U6QFQ8</accession>
<keyword evidence="5" id="KW-0659">Purine metabolism</keyword>
<dbReference type="EC" id="4.1.1.97" evidence="12"/>
<keyword evidence="4" id="KW-1003">Cell membrane</keyword>
<feature type="transmembrane region" description="Helical" evidence="10">
    <location>
        <begin position="210"/>
        <end position="226"/>
    </location>
</feature>
<dbReference type="UniPathway" id="UPA00394">
    <property type="reaction ID" value="UER00652"/>
</dbReference>
<keyword evidence="13" id="KW-1185">Reference proteome</keyword>
<dbReference type="AlphaFoldDB" id="A0A4U6QFQ8"/>
<feature type="transmembrane region" description="Helical" evidence="10">
    <location>
        <begin position="146"/>
        <end position="166"/>
    </location>
</feature>
<dbReference type="GO" id="GO:0005886">
    <property type="term" value="C:plasma membrane"/>
    <property type="evidence" value="ECO:0007669"/>
    <property type="project" value="UniProtKB-SubCell"/>
</dbReference>
<dbReference type="InterPro" id="IPR006042">
    <property type="entry name" value="Xan_ur_permease"/>
</dbReference>
<name>A0A4U6QFQ8_9ACTN</name>
<sequence>MASTTTSGRSARTTSVKHPVDQVLPIPKLAVYGIQHVLAFYAGAVVVPILLANAIGLSQQELIHLINADLFTCGIASIIQSVGFWKIGVRLPLLQGVTFTAVSPMIAIAMAQGGGTQGLVYIYGSVIVAGLFTFLIAPYFAKLIRFFPPVVTGSVILIIGIALLPVAAADAVGGAATPDPTNPKNLAYALGTLLLIVLIQRVFKGFLATVAVLAGLVIGTAVAALLGDAHFDGLADSAWFGVTTPFFFGLPKFSVAAIISMIVVMLITAVETTGDVFATGEIVEKRVGAEDVSRALRADGLSTFLGGVLNSFPYTCFAENVGLVRLTRVKSRYVVAAAGVFMIVIGLIPKAGALVASIPHPVLGGAALAMFATVAVVGIQTLSRVDFHDHRNVVIVGTSVGLAVFVTFQPDVAKAVPEWAQIILGSGITLGSLTAIILNLVFHHLDRGHGPAVAGTPGKGVIRLDAVNKMSRDEFVRTFSALFHGPTWVTERAYDLRPFADTPALRAAFQDALFTANNTELRELLSSYPELGGDSDGNSSAESKKDRTASGLALLDDEDHERFSHLNQAYRERFGIPLIMSVRDLDKRDTILRHGWERMQNSPNQERATALIEVSKIANHRFDDLVADASPLVLPRAILLEEVDALTTPPTASAHRRPEGPLEAGTRRFNSAPESEARQQLQTCLDVPRWVDDVLSGRPYESAQHLLHRARDAAADFSDDELYAALARHPRIGERAGAGHDVAFSQREQSAVGQAGQETQQAILAGNAEYEQKFDRVFLIRAAGRSADEILSELRRRLGNSPEAERTEVVTQLREIALTRLEQILAS</sequence>
<feature type="region of interest" description="Disordered" evidence="9">
    <location>
        <begin position="528"/>
        <end position="549"/>
    </location>
</feature>
<feature type="transmembrane region" description="Helical" evidence="10">
    <location>
        <begin position="362"/>
        <end position="381"/>
    </location>
</feature>
<feature type="transmembrane region" description="Helical" evidence="10">
    <location>
        <begin position="38"/>
        <end position="56"/>
    </location>
</feature>
<dbReference type="GO" id="GO:0006144">
    <property type="term" value="P:purine nucleobase metabolic process"/>
    <property type="evidence" value="ECO:0007669"/>
    <property type="project" value="UniProtKB-KW"/>
</dbReference>